<gene>
    <name evidence="1" type="ORF">DVW87_07300</name>
</gene>
<comment type="caution">
    <text evidence="1">The sequence shown here is derived from an EMBL/GenBank/DDBJ whole genome shotgun (WGS) entry which is preliminary data.</text>
</comment>
<protein>
    <submittedName>
        <fullName evidence="1">Uncharacterized protein</fullName>
    </submittedName>
</protein>
<dbReference type="AlphaFoldDB" id="A0A369VRS8"/>
<accession>A0A369VRS8</accession>
<dbReference type="OrthoDB" id="954305at2"/>
<dbReference type="Proteomes" id="UP000253918">
    <property type="component" value="Unassembled WGS sequence"/>
</dbReference>
<proteinExistence type="predicted"/>
<dbReference type="RefSeq" id="WP_114687155.1">
    <property type="nucleotide sequence ID" value="NZ_QQNB01000002.1"/>
</dbReference>
<dbReference type="EMBL" id="QQNB01000002">
    <property type="protein sequence ID" value="RDE05084.1"/>
    <property type="molecule type" value="Genomic_DNA"/>
</dbReference>
<organism evidence="1 2">
    <name type="scientific">Sphingomonas aracearum</name>
    <dbReference type="NCBI Taxonomy" id="2283317"/>
    <lineage>
        <taxon>Bacteria</taxon>
        <taxon>Pseudomonadati</taxon>
        <taxon>Pseudomonadota</taxon>
        <taxon>Alphaproteobacteria</taxon>
        <taxon>Sphingomonadales</taxon>
        <taxon>Sphingomonadaceae</taxon>
        <taxon>Sphingomonas</taxon>
    </lineage>
</organism>
<evidence type="ECO:0000313" key="1">
    <source>
        <dbReference type="EMBL" id="RDE05084.1"/>
    </source>
</evidence>
<reference evidence="1 2" key="1">
    <citation type="submission" date="2018-07" db="EMBL/GenBank/DDBJ databases">
        <title>a novel species of Sphingomonas isolated from the rhizosphere soil of Araceae plant.</title>
        <authorList>
            <person name="Zhiyong W."/>
            <person name="Qinglan Z."/>
            <person name="Zhiwei F."/>
            <person name="Ding X."/>
            <person name="Gejiao W."/>
            <person name="Shixue Z."/>
        </authorList>
    </citation>
    <scope>NUCLEOTIDE SEQUENCE [LARGE SCALE GENOMIC DNA]</scope>
    <source>
        <strain evidence="1 2">WZY 27</strain>
    </source>
</reference>
<evidence type="ECO:0000313" key="2">
    <source>
        <dbReference type="Proteomes" id="UP000253918"/>
    </source>
</evidence>
<name>A0A369VRS8_9SPHN</name>
<sequence>MRLDSWEAVVAHALTLPGTELGTCYREPAVRVVTNGRFFLKVGHEPEAIARSRDHVSGLKPPRKR</sequence>
<keyword evidence="2" id="KW-1185">Reference proteome</keyword>